<evidence type="ECO:0000256" key="12">
    <source>
        <dbReference type="ARBA" id="ARBA00025694"/>
    </source>
</evidence>
<evidence type="ECO:0000256" key="13">
    <source>
        <dbReference type="ARBA" id="ARBA00030071"/>
    </source>
</evidence>
<accession>A0A5E7SIE6</accession>
<dbReference type="GO" id="GO:0015078">
    <property type="term" value="F:proton transmembrane transporter activity"/>
    <property type="evidence" value="ECO:0007669"/>
    <property type="project" value="TreeGrafter"/>
</dbReference>
<dbReference type="EMBL" id="CABVJE010000004">
    <property type="protein sequence ID" value="VVP85417.1"/>
    <property type="molecule type" value="Genomic_DNA"/>
</dbReference>
<evidence type="ECO:0000256" key="9">
    <source>
        <dbReference type="ARBA" id="ARBA00022989"/>
    </source>
</evidence>
<dbReference type="NCBIfam" id="TIGR02847">
    <property type="entry name" value="CyoD"/>
    <property type="match status" value="1"/>
</dbReference>
<name>A0A5E7SIE6_PSEFL</name>
<dbReference type="GO" id="GO:0015990">
    <property type="term" value="P:electron transport coupled proton transport"/>
    <property type="evidence" value="ECO:0007669"/>
    <property type="project" value="InterPro"/>
</dbReference>
<evidence type="ECO:0000256" key="14">
    <source>
        <dbReference type="ARBA" id="ARBA00030211"/>
    </source>
</evidence>
<evidence type="ECO:0000256" key="2">
    <source>
        <dbReference type="ARBA" id="ARBA00008079"/>
    </source>
</evidence>
<comment type="similarity">
    <text evidence="2">Belongs to the cytochrome c oxidase bacterial subunit 4 family.</text>
</comment>
<evidence type="ECO:0000256" key="6">
    <source>
        <dbReference type="ARBA" id="ARBA00022475"/>
    </source>
</evidence>
<dbReference type="GO" id="GO:0009486">
    <property type="term" value="F:cytochrome bo3 ubiquinol oxidase activity"/>
    <property type="evidence" value="ECO:0007669"/>
    <property type="project" value="InterPro"/>
</dbReference>
<feature type="transmembrane region" description="Helical" evidence="17">
    <location>
        <begin position="86"/>
        <end position="108"/>
    </location>
</feature>
<keyword evidence="11 17" id="KW-0472">Membrane</keyword>
<dbReference type="Proteomes" id="UP000327191">
    <property type="component" value="Unassembled WGS sequence"/>
</dbReference>
<keyword evidence="8" id="KW-0249">Electron transport</keyword>
<keyword evidence="9 17" id="KW-1133">Transmembrane helix</keyword>
<evidence type="ECO:0000256" key="7">
    <source>
        <dbReference type="ARBA" id="ARBA00022692"/>
    </source>
</evidence>
<feature type="transmembrane region" description="Helical" evidence="17">
    <location>
        <begin position="26"/>
        <end position="46"/>
    </location>
</feature>
<reference evidence="18 19" key="1">
    <citation type="submission" date="2019-09" db="EMBL/GenBank/DDBJ databases">
        <authorList>
            <person name="Chandra G."/>
            <person name="Truman W A."/>
        </authorList>
    </citation>
    <scope>NUCLEOTIDE SEQUENCE [LARGE SCALE GENOMIC DNA]</scope>
    <source>
        <strain evidence="18">PS938</strain>
    </source>
</reference>
<dbReference type="AlphaFoldDB" id="A0A5E7SIE6"/>
<keyword evidence="10" id="KW-0560">Oxidoreductase</keyword>
<organism evidence="18 19">
    <name type="scientific">Pseudomonas fluorescens</name>
    <dbReference type="NCBI Taxonomy" id="294"/>
    <lineage>
        <taxon>Bacteria</taxon>
        <taxon>Pseudomonadati</taxon>
        <taxon>Pseudomonadota</taxon>
        <taxon>Gammaproteobacteria</taxon>
        <taxon>Pseudomonadales</taxon>
        <taxon>Pseudomonadaceae</taxon>
        <taxon>Pseudomonas</taxon>
    </lineage>
</organism>
<evidence type="ECO:0000256" key="8">
    <source>
        <dbReference type="ARBA" id="ARBA00022982"/>
    </source>
</evidence>
<comment type="subcellular location">
    <subcellularLocation>
        <location evidence="1">Cell membrane</location>
        <topology evidence="1">Multi-pass membrane protein</topology>
    </subcellularLocation>
</comment>
<dbReference type="RefSeq" id="WP_095944467.1">
    <property type="nucleotide sequence ID" value="NZ_CABVJE010000004.1"/>
</dbReference>
<dbReference type="GO" id="GO:0005886">
    <property type="term" value="C:plasma membrane"/>
    <property type="evidence" value="ECO:0007669"/>
    <property type="project" value="UniProtKB-SubCell"/>
</dbReference>
<evidence type="ECO:0000256" key="5">
    <source>
        <dbReference type="ARBA" id="ARBA00022448"/>
    </source>
</evidence>
<dbReference type="OrthoDB" id="2375888at2"/>
<evidence type="ECO:0000256" key="11">
    <source>
        <dbReference type="ARBA" id="ARBA00023136"/>
    </source>
</evidence>
<evidence type="ECO:0000313" key="19">
    <source>
        <dbReference type="Proteomes" id="UP000327191"/>
    </source>
</evidence>
<gene>
    <name evidence="18" type="primary">cyoD</name>
    <name evidence="18" type="ORF">PS938_01070</name>
</gene>
<evidence type="ECO:0000256" key="15">
    <source>
        <dbReference type="ARBA" id="ARBA00031887"/>
    </source>
</evidence>
<keyword evidence="7 17" id="KW-0812">Transmembrane</keyword>
<dbReference type="Pfam" id="PF03626">
    <property type="entry name" value="COX4_pro"/>
    <property type="match status" value="1"/>
</dbReference>
<evidence type="ECO:0000256" key="4">
    <source>
        <dbReference type="ARBA" id="ARBA00014689"/>
    </source>
</evidence>
<evidence type="ECO:0000313" key="18">
    <source>
        <dbReference type="EMBL" id="VVP85417.1"/>
    </source>
</evidence>
<dbReference type="PANTHER" id="PTHR36835">
    <property type="entry name" value="CYTOCHROME BO(3) UBIQUINOL OXIDASE SUBUNIT 4"/>
    <property type="match status" value="1"/>
</dbReference>
<dbReference type="GO" id="GO:0009319">
    <property type="term" value="C:cytochrome o ubiquinol oxidase complex"/>
    <property type="evidence" value="ECO:0007669"/>
    <property type="project" value="TreeGrafter"/>
</dbReference>
<evidence type="ECO:0000256" key="10">
    <source>
        <dbReference type="ARBA" id="ARBA00023002"/>
    </source>
</evidence>
<evidence type="ECO:0000256" key="3">
    <source>
        <dbReference type="ARBA" id="ARBA00011700"/>
    </source>
</evidence>
<dbReference type="InterPro" id="IPR005171">
    <property type="entry name" value="Cyt_c_oxidase_su4_prok"/>
</dbReference>
<protein>
    <recommendedName>
        <fullName evidence="4">Cytochrome bo(3) ubiquinol oxidase subunit 4</fullName>
    </recommendedName>
    <alternativeName>
        <fullName evidence="16">Cytochrome o ubiquinol oxidase subunit 4</fullName>
    </alternativeName>
    <alternativeName>
        <fullName evidence="13">Oxidase bo(3) subunit 4</fullName>
    </alternativeName>
    <alternativeName>
        <fullName evidence="14">Ubiquinol oxidase polypeptide IV</fullName>
    </alternativeName>
    <alternativeName>
        <fullName evidence="15">Ubiquinol oxidase subunit 4</fullName>
    </alternativeName>
</protein>
<proteinExistence type="inferred from homology"/>
<keyword evidence="5" id="KW-0813">Transport</keyword>
<feature type="transmembrane region" description="Helical" evidence="17">
    <location>
        <begin position="53"/>
        <end position="74"/>
    </location>
</feature>
<dbReference type="GO" id="GO:0019646">
    <property type="term" value="P:aerobic electron transport chain"/>
    <property type="evidence" value="ECO:0007669"/>
    <property type="project" value="TreeGrafter"/>
</dbReference>
<keyword evidence="6" id="KW-1003">Cell membrane</keyword>
<dbReference type="InterPro" id="IPR014210">
    <property type="entry name" value="Cyt_o_ubiqinol_oxidase_su4"/>
</dbReference>
<sequence length="117" mass="12787">MANTAHSQNGHGHDSHDAGHGSVKSYGIGFILSVILTLIPFGLVMYPTLPKSITLMIVVAFAVIQVLVHLVYFLHLDRSAAQRNNVIAFVFAAIVIVLLVGLSLWIMFSIHTFMMAK</sequence>
<dbReference type="PANTHER" id="PTHR36835:SF1">
    <property type="entry name" value="CYTOCHROME BO(3) UBIQUINOL OXIDASE SUBUNIT 4"/>
    <property type="match status" value="1"/>
</dbReference>
<evidence type="ECO:0000256" key="17">
    <source>
        <dbReference type="SAM" id="Phobius"/>
    </source>
</evidence>
<evidence type="ECO:0000256" key="1">
    <source>
        <dbReference type="ARBA" id="ARBA00004651"/>
    </source>
</evidence>
<dbReference type="InterPro" id="IPR050968">
    <property type="entry name" value="Cytochrome_c_oxidase_bac_sub4"/>
</dbReference>
<evidence type="ECO:0000256" key="16">
    <source>
        <dbReference type="ARBA" id="ARBA00032185"/>
    </source>
</evidence>
<comment type="function">
    <text evidence="12">Cytochrome bo(3) ubiquinol terminal oxidase is the component of the aerobic respiratory chain of E.coli that predominates when cells are grown at high aeration. Has proton pump activity across the membrane in addition to electron transfer, pumping 2 protons/electron.</text>
</comment>
<comment type="subunit">
    <text evidence="3">Heterooctamer of two A chains, two B chains, two C chains and two D chains.</text>
</comment>